<protein>
    <submittedName>
        <fullName evidence="2">Uncharacterized protein</fullName>
    </submittedName>
</protein>
<dbReference type="AlphaFoldDB" id="A0A1J8QUV6"/>
<reference evidence="2 3" key="1">
    <citation type="submission" date="2016-03" db="EMBL/GenBank/DDBJ databases">
        <title>Comparative genomics of the ectomycorrhizal sister species Rhizopogon vinicolor and Rhizopogon vesiculosus (Basidiomycota: Boletales) reveals a divergence of the mating type B locus.</title>
        <authorList>
            <person name="Mujic A.B."/>
            <person name="Kuo A."/>
            <person name="Tritt A."/>
            <person name="Lipzen A."/>
            <person name="Chen C."/>
            <person name="Johnson J."/>
            <person name="Sharma A."/>
            <person name="Barry K."/>
            <person name="Grigoriev I.V."/>
            <person name="Spatafora J.W."/>
        </authorList>
    </citation>
    <scope>NUCLEOTIDE SEQUENCE [LARGE SCALE GENOMIC DNA]</scope>
    <source>
        <strain evidence="2 3">AM-OR11-056</strain>
    </source>
</reference>
<dbReference type="EMBL" id="LVVM01002157">
    <property type="protein sequence ID" value="OJA17169.1"/>
    <property type="molecule type" value="Genomic_DNA"/>
</dbReference>
<keyword evidence="1" id="KW-0175">Coiled coil</keyword>
<keyword evidence="3" id="KW-1185">Reference proteome</keyword>
<proteinExistence type="predicted"/>
<name>A0A1J8QUV6_9AGAM</name>
<gene>
    <name evidence="2" type="ORF">AZE42_00181</name>
</gene>
<accession>A0A1J8QUV6</accession>
<sequence>MSAPSGSNDLLRDELDRLHQMLKEKRAHCAEARARLEARVVTEKDRDAERDHDFMEIRGKLHSLMDHNPRENKTSADASTELLLEASRQAHHESLAAIVDFAEGKADPTSSASQTLIDDAIIRAPGAMPSST</sequence>
<evidence type="ECO:0000313" key="2">
    <source>
        <dbReference type="EMBL" id="OJA17169.1"/>
    </source>
</evidence>
<dbReference type="Proteomes" id="UP000183567">
    <property type="component" value="Unassembled WGS sequence"/>
</dbReference>
<organism evidence="2 3">
    <name type="scientific">Rhizopogon vesiculosus</name>
    <dbReference type="NCBI Taxonomy" id="180088"/>
    <lineage>
        <taxon>Eukaryota</taxon>
        <taxon>Fungi</taxon>
        <taxon>Dikarya</taxon>
        <taxon>Basidiomycota</taxon>
        <taxon>Agaricomycotina</taxon>
        <taxon>Agaricomycetes</taxon>
        <taxon>Agaricomycetidae</taxon>
        <taxon>Boletales</taxon>
        <taxon>Suillineae</taxon>
        <taxon>Rhizopogonaceae</taxon>
        <taxon>Rhizopogon</taxon>
    </lineage>
</organism>
<dbReference type="OrthoDB" id="2674581at2759"/>
<comment type="caution">
    <text evidence="2">The sequence shown here is derived from an EMBL/GenBank/DDBJ whole genome shotgun (WGS) entry which is preliminary data.</text>
</comment>
<evidence type="ECO:0000313" key="3">
    <source>
        <dbReference type="Proteomes" id="UP000183567"/>
    </source>
</evidence>
<feature type="coiled-coil region" evidence="1">
    <location>
        <begin position="8"/>
        <end position="35"/>
    </location>
</feature>
<evidence type="ECO:0000256" key="1">
    <source>
        <dbReference type="SAM" id="Coils"/>
    </source>
</evidence>